<gene>
    <name evidence="7" type="ORF">ANI02nite_11920</name>
</gene>
<organism evidence="7 8">
    <name type="scientific">Acetobacter nitrogenifigens DSM 23921 = NBRC 105050</name>
    <dbReference type="NCBI Taxonomy" id="1120919"/>
    <lineage>
        <taxon>Bacteria</taxon>
        <taxon>Pseudomonadati</taxon>
        <taxon>Pseudomonadota</taxon>
        <taxon>Alphaproteobacteria</taxon>
        <taxon>Acetobacterales</taxon>
        <taxon>Acetobacteraceae</taxon>
        <taxon>Acetobacter</taxon>
    </lineage>
</organism>
<dbReference type="PROSITE" id="PS01039">
    <property type="entry name" value="SBP_BACTERIAL_3"/>
    <property type="match status" value="1"/>
</dbReference>
<dbReference type="Proteomes" id="UP000321635">
    <property type="component" value="Unassembled WGS sequence"/>
</dbReference>
<protein>
    <submittedName>
        <fullName evidence="7">ABC transporter substrate-binding protein</fullName>
    </submittedName>
</protein>
<dbReference type="SUPFAM" id="SSF53850">
    <property type="entry name" value="Periplasmic binding protein-like II"/>
    <property type="match status" value="1"/>
</dbReference>
<comment type="subcellular location">
    <subcellularLocation>
        <location evidence="1">Cell envelope</location>
    </subcellularLocation>
</comment>
<evidence type="ECO:0000256" key="2">
    <source>
        <dbReference type="ARBA" id="ARBA00010333"/>
    </source>
</evidence>
<dbReference type="AlphaFoldDB" id="A0A511X8P7"/>
<reference evidence="7 8" key="1">
    <citation type="submission" date="2019-07" db="EMBL/GenBank/DDBJ databases">
        <title>Whole genome shotgun sequence of Acetobacter nitrogenifigens NBRC 105050.</title>
        <authorList>
            <person name="Hosoyama A."/>
            <person name="Uohara A."/>
            <person name="Ohji S."/>
            <person name="Ichikawa N."/>
        </authorList>
    </citation>
    <scope>NUCLEOTIDE SEQUENCE [LARGE SCALE GENOMIC DNA]</scope>
    <source>
        <strain evidence="7 8">NBRC 105050</strain>
    </source>
</reference>
<evidence type="ECO:0000256" key="5">
    <source>
        <dbReference type="SAM" id="SignalP"/>
    </source>
</evidence>
<dbReference type="EMBL" id="BJYF01000006">
    <property type="protein sequence ID" value="GEN59308.1"/>
    <property type="molecule type" value="Genomic_DNA"/>
</dbReference>
<dbReference type="RefSeq" id="WP_051292205.1">
    <property type="nucleotide sequence ID" value="NZ_AUBI01000006.1"/>
</dbReference>
<accession>A0A511X8P7</accession>
<dbReference type="CDD" id="cd01004">
    <property type="entry name" value="PBP2_MidA_like"/>
    <property type="match status" value="1"/>
</dbReference>
<dbReference type="Gene3D" id="3.40.190.10">
    <property type="entry name" value="Periplasmic binding protein-like II"/>
    <property type="match status" value="2"/>
</dbReference>
<sequence length="266" mass="28760">MIDRWGVLLMSGVLAACFCAPVAAMADALRIAVNPIYPPLEFRDPLTDHLTGFDIDLGEAIGARLGRQVEWEETAFPEMTPALASNRADMVLSGFSDLPSRRGLMDFIHYLRSGAQVVVLASDSVPTPEALCGRLIAASRATAFPGMIRTWSHQHCAAHGLPDMRFYPSESGADARIQLLQGRVAAMVQGSETVGYFITLTHGAFRTLGAPLSETWLAMAFDPSHHALEGEVRGAFNGLVADGTYARLIHRWSLERSALPQGETGP</sequence>
<dbReference type="PANTHER" id="PTHR35936:SF17">
    <property type="entry name" value="ARGININE-BINDING EXTRACELLULAR PROTEIN ARTP"/>
    <property type="match status" value="1"/>
</dbReference>
<dbReference type="InterPro" id="IPR001638">
    <property type="entry name" value="Solute-binding_3/MltF_N"/>
</dbReference>
<feature type="signal peptide" evidence="5">
    <location>
        <begin position="1"/>
        <end position="26"/>
    </location>
</feature>
<keyword evidence="3 5" id="KW-0732">Signal</keyword>
<evidence type="ECO:0000256" key="1">
    <source>
        <dbReference type="ARBA" id="ARBA00004196"/>
    </source>
</evidence>
<dbReference type="Pfam" id="PF00497">
    <property type="entry name" value="SBP_bac_3"/>
    <property type="match status" value="1"/>
</dbReference>
<evidence type="ECO:0000256" key="4">
    <source>
        <dbReference type="RuleBase" id="RU003744"/>
    </source>
</evidence>
<dbReference type="InterPro" id="IPR018313">
    <property type="entry name" value="SBP_3_CS"/>
</dbReference>
<dbReference type="STRING" id="1120919.GCA_000429165_02083"/>
<proteinExistence type="inferred from homology"/>
<dbReference type="PROSITE" id="PS51257">
    <property type="entry name" value="PROKAR_LIPOPROTEIN"/>
    <property type="match status" value="1"/>
</dbReference>
<evidence type="ECO:0000259" key="6">
    <source>
        <dbReference type="SMART" id="SM00062"/>
    </source>
</evidence>
<dbReference type="SMART" id="SM00062">
    <property type="entry name" value="PBPb"/>
    <property type="match status" value="1"/>
</dbReference>
<keyword evidence="8" id="KW-1185">Reference proteome</keyword>
<feature type="domain" description="Solute-binding protein family 3/N-terminal" evidence="6">
    <location>
        <begin position="28"/>
        <end position="256"/>
    </location>
</feature>
<evidence type="ECO:0000256" key="3">
    <source>
        <dbReference type="ARBA" id="ARBA00022729"/>
    </source>
</evidence>
<name>A0A511X8P7_9PROT</name>
<comment type="caution">
    <text evidence="7">The sequence shown here is derived from an EMBL/GenBank/DDBJ whole genome shotgun (WGS) entry which is preliminary data.</text>
</comment>
<comment type="similarity">
    <text evidence="2 4">Belongs to the bacterial solute-binding protein 3 family.</text>
</comment>
<evidence type="ECO:0000313" key="7">
    <source>
        <dbReference type="EMBL" id="GEN59308.1"/>
    </source>
</evidence>
<feature type="chain" id="PRO_5021726772" evidence="5">
    <location>
        <begin position="27"/>
        <end position="266"/>
    </location>
</feature>
<dbReference type="GO" id="GO:0030313">
    <property type="term" value="C:cell envelope"/>
    <property type="evidence" value="ECO:0007669"/>
    <property type="project" value="UniProtKB-SubCell"/>
</dbReference>
<evidence type="ECO:0000313" key="8">
    <source>
        <dbReference type="Proteomes" id="UP000321635"/>
    </source>
</evidence>
<dbReference type="PANTHER" id="PTHR35936">
    <property type="entry name" value="MEMBRANE-BOUND LYTIC MUREIN TRANSGLYCOSYLASE F"/>
    <property type="match status" value="1"/>
</dbReference>